<evidence type="ECO:0000313" key="1">
    <source>
        <dbReference type="EMBL" id="CAH7667663.1"/>
    </source>
</evidence>
<sequence length="596" mass="61897">MWRMGYVEKPSHAVMVWRAEIEEQGRAAGAWLGFAGLGPRQVAVRAAQVGLAVRQAWLGSRLAGLARQGSGVDRGSWGLAWLCWAESKAGGAVGAAGARLGFAGLGPRQVGQVGHVGRLAGFQARAGWIGSAGGAARARLGFAGLDPRQVAGRAGQPGLGSALLGWVLGRWQAGQGTGAWLGFAGLGPRQVAVRGGSAGRAGQPGLGSALLGWVQGRWQAARAQLGFSGLGPRQGREARAQLGFAGQGTGARLGFAGLGPRQVVMRCGSAGRAGQPGLGLALLGWVLGRAAGARLGFAGLGPRQAGAAGAQLGFAGLGLRQAAGRAAGARLGFAGLGPRQVAVRGGQGRAAGAWLGFAGLGPREAGRAGQTGSFANLNDQLTFSLKLFNSFGLKKLAKTLEAGEMDAKIVVIGLKDVIKFNDGKEVDQKDNCNVVEEDGDEDKFSDSDLIAEFNGKNSDTFVPALLAKVWLRYWELVSRAAWARLGLAVRMGRLDRWGRLVGKGRADQLVAGSARLGQVGPNPNPASFAILRGISPPWPCSILAIQSKIKARTKFVADSPRRHQWQKFIFDLEALDYTPFPLILSSLQDVGTLSPA</sequence>
<dbReference type="EMBL" id="CALTRL010000364">
    <property type="protein sequence ID" value="CAH7667663.1"/>
    <property type="molecule type" value="Genomic_DNA"/>
</dbReference>
<dbReference type="AlphaFoldDB" id="A0AAV0AH23"/>
<comment type="caution">
    <text evidence="1">The sequence shown here is derived from an EMBL/GenBank/DDBJ whole genome shotgun (WGS) entry which is preliminary data.</text>
</comment>
<name>A0AAV0AH23_PHAPC</name>
<gene>
    <name evidence="1" type="ORF">PPACK8108_LOCUS2084</name>
</gene>
<organism evidence="1 2">
    <name type="scientific">Phakopsora pachyrhizi</name>
    <name type="common">Asian soybean rust disease fungus</name>
    <dbReference type="NCBI Taxonomy" id="170000"/>
    <lineage>
        <taxon>Eukaryota</taxon>
        <taxon>Fungi</taxon>
        <taxon>Dikarya</taxon>
        <taxon>Basidiomycota</taxon>
        <taxon>Pucciniomycotina</taxon>
        <taxon>Pucciniomycetes</taxon>
        <taxon>Pucciniales</taxon>
        <taxon>Phakopsoraceae</taxon>
        <taxon>Phakopsora</taxon>
    </lineage>
</organism>
<dbReference type="Proteomes" id="UP001153365">
    <property type="component" value="Unassembled WGS sequence"/>
</dbReference>
<reference evidence="1" key="1">
    <citation type="submission" date="2022-06" db="EMBL/GenBank/DDBJ databases">
        <authorList>
            <consortium name="SYNGENTA / RWTH Aachen University"/>
        </authorList>
    </citation>
    <scope>NUCLEOTIDE SEQUENCE</scope>
</reference>
<proteinExistence type="predicted"/>
<accession>A0AAV0AH23</accession>
<evidence type="ECO:0000313" key="2">
    <source>
        <dbReference type="Proteomes" id="UP001153365"/>
    </source>
</evidence>
<protein>
    <submittedName>
        <fullName evidence="1">Uncharacterized protein</fullName>
    </submittedName>
</protein>
<keyword evidence="2" id="KW-1185">Reference proteome</keyword>